<dbReference type="PANTHER" id="PTHR34978:SF3">
    <property type="entry name" value="SLR0241 PROTEIN"/>
    <property type="match status" value="1"/>
</dbReference>
<evidence type="ECO:0000313" key="4">
    <source>
        <dbReference type="Proteomes" id="UP000824208"/>
    </source>
</evidence>
<dbReference type="Proteomes" id="UP000824208">
    <property type="component" value="Unassembled WGS sequence"/>
</dbReference>
<dbReference type="CDD" id="cd07341">
    <property type="entry name" value="M56_BlaR1_MecR1_like"/>
    <property type="match status" value="1"/>
</dbReference>
<feature type="transmembrane region" description="Helical" evidence="1">
    <location>
        <begin position="314"/>
        <end position="334"/>
    </location>
</feature>
<comment type="caution">
    <text evidence="3">The sequence shown here is derived from an EMBL/GenBank/DDBJ whole genome shotgun (WGS) entry which is preliminary data.</text>
</comment>
<organism evidence="3 4">
    <name type="scientific">Candidatus Flavonifractor intestinipullorum</name>
    <dbReference type="NCBI Taxonomy" id="2838587"/>
    <lineage>
        <taxon>Bacteria</taxon>
        <taxon>Bacillati</taxon>
        <taxon>Bacillota</taxon>
        <taxon>Clostridia</taxon>
        <taxon>Eubacteriales</taxon>
        <taxon>Oscillospiraceae</taxon>
        <taxon>Flavonifractor</taxon>
    </lineage>
</organism>
<dbReference type="InterPro" id="IPR052173">
    <property type="entry name" value="Beta-lactam_resp_regulator"/>
</dbReference>
<proteinExistence type="predicted"/>
<keyword evidence="1" id="KW-0472">Membrane</keyword>
<reference evidence="3" key="1">
    <citation type="journal article" date="2021" name="PeerJ">
        <title>Extensive microbial diversity within the chicken gut microbiome revealed by metagenomics and culture.</title>
        <authorList>
            <person name="Gilroy R."/>
            <person name="Ravi A."/>
            <person name="Getino M."/>
            <person name="Pursley I."/>
            <person name="Horton D.L."/>
            <person name="Alikhan N.F."/>
            <person name="Baker D."/>
            <person name="Gharbi K."/>
            <person name="Hall N."/>
            <person name="Watson M."/>
            <person name="Adriaenssens E.M."/>
            <person name="Foster-Nyarko E."/>
            <person name="Jarju S."/>
            <person name="Secka A."/>
            <person name="Antonio M."/>
            <person name="Oren A."/>
            <person name="Chaudhuri R.R."/>
            <person name="La Ragione R."/>
            <person name="Hildebrand F."/>
            <person name="Pallen M.J."/>
        </authorList>
    </citation>
    <scope>NUCLEOTIDE SEQUENCE</scope>
    <source>
        <strain evidence="3">CHK189-11263</strain>
    </source>
</reference>
<evidence type="ECO:0000259" key="2">
    <source>
        <dbReference type="Pfam" id="PF05569"/>
    </source>
</evidence>
<feature type="domain" description="Peptidase M56" evidence="2">
    <location>
        <begin position="2"/>
        <end position="308"/>
    </location>
</feature>
<keyword evidence="1" id="KW-0812">Transmembrane</keyword>
<feature type="transmembrane region" description="Helical" evidence="1">
    <location>
        <begin position="134"/>
        <end position="154"/>
    </location>
</feature>
<accession>A0A9D2S571</accession>
<gene>
    <name evidence="3" type="ORF">H9714_03110</name>
</gene>
<dbReference type="Pfam" id="PF05569">
    <property type="entry name" value="Peptidase_M56"/>
    <property type="match status" value="1"/>
</dbReference>
<evidence type="ECO:0000256" key="1">
    <source>
        <dbReference type="SAM" id="Phobius"/>
    </source>
</evidence>
<name>A0A9D2S571_9FIRM</name>
<dbReference type="InterPro" id="IPR008756">
    <property type="entry name" value="Peptidase_M56"/>
</dbReference>
<feature type="transmembrane region" description="Helical" evidence="1">
    <location>
        <begin position="29"/>
        <end position="49"/>
    </location>
</feature>
<dbReference type="EMBL" id="DWYC01000035">
    <property type="protein sequence ID" value="HJB56519.1"/>
    <property type="molecule type" value="Genomic_DNA"/>
</dbReference>
<reference evidence="3" key="2">
    <citation type="submission" date="2021-04" db="EMBL/GenBank/DDBJ databases">
        <authorList>
            <person name="Gilroy R."/>
        </authorList>
    </citation>
    <scope>NUCLEOTIDE SEQUENCE</scope>
    <source>
        <strain evidence="3">CHK189-11263</strain>
    </source>
</reference>
<dbReference type="PANTHER" id="PTHR34978">
    <property type="entry name" value="POSSIBLE SENSOR-TRANSDUCER PROTEIN BLAR"/>
    <property type="match status" value="1"/>
</dbReference>
<keyword evidence="1" id="KW-1133">Transmembrane helix</keyword>
<evidence type="ECO:0000313" key="3">
    <source>
        <dbReference type="EMBL" id="HJB56519.1"/>
    </source>
</evidence>
<protein>
    <submittedName>
        <fullName evidence="3">M56 family metallopeptidase</fullName>
    </submittedName>
</protein>
<sequence>MLECVITSSVLILALTALRRVLRGRINPRLMYGLWLLAALRLLLPFSLFESPVSVLAVLPEPTAAVDVEVEAVLREDPEEAGQISAVQRRPEGDVLSGSGGAAPPIPVGTAPAPENSAGPAEASAIPWTELLRGVWLVGAGMVLLWFLLVNLRLKRTLRRARRVEVPCPLPVYVSRELPSPCLAGLLRPAIYLTPSCLEHPDRLRHVLAHEMTHYRQGDPLWAWVRCLCLAFYWFDPLVWLAAALSRRDCELSCDAGAIARLGEPERLSYGRTLLDLVTPAPAPGQLLQTATTMAARPGALRERIALIAKKPRMLAVTLAVVVLAVLAVLAATFTSAPADRRTLEERLQDPPGALSEVLLEYNLSEDTLLAAYYAPCYDPETGNGYLCSLFALDPAQFEREYDEWEMTGGRTYLGAGPDGRYYVLQTTTDVRYPPEYAEGYLAARDTLLSWVAQAVADSPGTVPLEEDGRWNAFQGVCTFPGEHRLATVELSNGYRYYFVLSQPADQGEHGIWCVDRWIDYQGNNRIAHPAEAYSVTLEEYYAQRQAEDFEAWSDPEAVLLAYLNETFGWQYVRPTSIESMDEAGISALTEQLRSGLASDEPENDAVAAALAGRTDWSLTLTPDGGERVTRAVGTSIQNGALESLTSGYDWYPMAGGYLPSGAYTLSLSDGDGLSLTCVQGSPVAQLTVDGVTTYYQVESTYPSDGDTGLVGALRAWYDELEFDLSAVTIPTVEGEEPAATAQRFGEATAEHLRDLTAGSLYAVADAQNNNSAGQEVGGSGDELVLSLSLALRFPEGSDIDRSPYQAGAGLAPLSGERAGWYGWGRQVLLVREGGAWRIQEMGTGGVTLDGYSTLSLALDGEEARTITIADDGALWDAVQAALSTPAPSGTAIPDAGGEFWTLHAYGRRGTQAGPWVRVWPEEELAYVSDSGALYAVPGLEEELRAVFDPLELEEAMRFSFSLEPYSAQAVAQRWAEIWFSILGGLTPGNCYRQDYHDGYTLSGCTVTDERSGAISFAIHLTGPQGRSRTVDAELTLQDGAWQGRAQLE</sequence>
<dbReference type="AlphaFoldDB" id="A0A9D2S571"/>